<evidence type="ECO:0000256" key="2">
    <source>
        <dbReference type="ARBA" id="ARBA00022964"/>
    </source>
</evidence>
<organism evidence="5 6">
    <name type="scientific">Micromonospora echinofusca</name>
    <dbReference type="NCBI Taxonomy" id="47858"/>
    <lineage>
        <taxon>Bacteria</taxon>
        <taxon>Bacillati</taxon>
        <taxon>Actinomycetota</taxon>
        <taxon>Actinomycetes</taxon>
        <taxon>Micromonosporales</taxon>
        <taxon>Micromonosporaceae</taxon>
        <taxon>Micromonospora</taxon>
    </lineage>
</organism>
<reference evidence="5 6" key="1">
    <citation type="submission" date="2016-06" db="EMBL/GenBank/DDBJ databases">
        <authorList>
            <person name="Kjaerup R.B."/>
            <person name="Dalgaard T.S."/>
            <person name="Juul-Madsen H.R."/>
        </authorList>
    </citation>
    <scope>NUCLEOTIDE SEQUENCE [LARGE SCALE GENOMIC DNA]</scope>
    <source>
        <strain evidence="5 6">DSM 43913</strain>
    </source>
</reference>
<dbReference type="AlphaFoldDB" id="A0A1C5G6U5"/>
<dbReference type="InterPro" id="IPR027443">
    <property type="entry name" value="IPNS-like_sf"/>
</dbReference>
<dbReference type="PANTHER" id="PTHR46332">
    <property type="entry name" value="ASPARTATE BETA-HYDROXYLASE DOMAIN-CONTAINING PROTEIN 2"/>
    <property type="match status" value="1"/>
</dbReference>
<dbReference type="Proteomes" id="UP000198251">
    <property type="component" value="Chromosome I"/>
</dbReference>
<name>A0A1C5G6U5_MICEH</name>
<proteinExistence type="inferred from homology"/>
<evidence type="ECO:0000256" key="1">
    <source>
        <dbReference type="ARBA" id="ARBA00007730"/>
    </source>
</evidence>
<dbReference type="InterPro" id="IPR007803">
    <property type="entry name" value="Asp/Arg/Pro-Hydrxlase"/>
</dbReference>
<comment type="similarity">
    <text evidence="1">Belongs to the aspartyl/asparaginyl beta-hydroxylase family.</text>
</comment>
<dbReference type="GO" id="GO:0016020">
    <property type="term" value="C:membrane"/>
    <property type="evidence" value="ECO:0007669"/>
    <property type="project" value="TreeGrafter"/>
</dbReference>
<keyword evidence="2" id="KW-0223">Dioxygenase</keyword>
<evidence type="ECO:0000259" key="4">
    <source>
        <dbReference type="Pfam" id="PF05118"/>
    </source>
</evidence>
<accession>A0A1C5G6U5</accession>
<keyword evidence="3" id="KW-0560">Oxidoreductase</keyword>
<dbReference type="Gene3D" id="2.60.120.330">
    <property type="entry name" value="B-lactam Antibiotic, Isopenicillin N Synthase, Chain"/>
    <property type="match status" value="1"/>
</dbReference>
<sequence>MAPGTRIKPHQGWVTTVYRAHLGLVVPEDCALRVGDETRQWREGKTFVFDDTVTHEAWNYGSSDRVVLLFDFARPGYEDMPQDELPVTLAGFVRRGG</sequence>
<dbReference type="Pfam" id="PF05118">
    <property type="entry name" value="Asp_Arg_Hydrox"/>
    <property type="match status" value="1"/>
</dbReference>
<evidence type="ECO:0000313" key="5">
    <source>
        <dbReference type="EMBL" id="SCG15579.1"/>
    </source>
</evidence>
<gene>
    <name evidence="5" type="ORF">GA0070610_1814</name>
</gene>
<dbReference type="EMBL" id="LT607733">
    <property type="protein sequence ID" value="SCG15579.1"/>
    <property type="molecule type" value="Genomic_DNA"/>
</dbReference>
<dbReference type="GO" id="GO:0051213">
    <property type="term" value="F:dioxygenase activity"/>
    <property type="evidence" value="ECO:0007669"/>
    <property type="project" value="UniProtKB-KW"/>
</dbReference>
<protein>
    <submittedName>
        <fullName evidence="5">Aspartyl/Asparaginyl beta-hydroxylase</fullName>
    </submittedName>
</protein>
<evidence type="ECO:0000313" key="6">
    <source>
        <dbReference type="Proteomes" id="UP000198251"/>
    </source>
</evidence>
<feature type="domain" description="Aspartyl/asparaginy/proline hydroxylase" evidence="4">
    <location>
        <begin position="1"/>
        <end position="75"/>
    </location>
</feature>
<dbReference type="InterPro" id="IPR051821">
    <property type="entry name" value="Asp/Asn_beta-hydroxylase"/>
</dbReference>
<dbReference type="SUPFAM" id="SSF51197">
    <property type="entry name" value="Clavaminate synthase-like"/>
    <property type="match status" value="1"/>
</dbReference>
<keyword evidence="6" id="KW-1185">Reference proteome</keyword>
<evidence type="ECO:0000256" key="3">
    <source>
        <dbReference type="ARBA" id="ARBA00023002"/>
    </source>
</evidence>
<dbReference type="PANTHER" id="PTHR46332:SF5">
    <property type="entry name" value="ASPARTATE BETA-HYDROXYLASE DOMAIN CONTAINING 2"/>
    <property type="match status" value="1"/>
</dbReference>